<dbReference type="RefSeq" id="WP_067029453.1">
    <property type="nucleotide sequence ID" value="NZ_KQ949103.1"/>
</dbReference>
<proteinExistence type="predicted"/>
<gene>
    <name evidence="1" type="ORF">AQJ91_34360</name>
</gene>
<accession>A0A101UTK0</accession>
<reference evidence="1 2" key="1">
    <citation type="submission" date="2015-10" db="EMBL/GenBank/DDBJ databases">
        <title>Draft genome sequence of Streptomyces sp. RV15, isolated from a marine sponge.</title>
        <authorList>
            <person name="Ruckert C."/>
            <person name="Abdelmohsen U.R."/>
            <person name="Winkler A."/>
            <person name="Hentschel U."/>
            <person name="Kalinowski J."/>
            <person name="Kampfer P."/>
            <person name="Glaeser S."/>
        </authorList>
    </citation>
    <scope>NUCLEOTIDE SEQUENCE [LARGE SCALE GENOMIC DNA]</scope>
    <source>
        <strain evidence="1 2">RV15</strain>
    </source>
</reference>
<protein>
    <recommendedName>
        <fullName evidence="3">Regulatory protein</fullName>
    </recommendedName>
</protein>
<organism evidence="1 2">
    <name type="scientific">Streptomyces dysideae</name>
    <dbReference type="NCBI Taxonomy" id="909626"/>
    <lineage>
        <taxon>Bacteria</taxon>
        <taxon>Bacillati</taxon>
        <taxon>Actinomycetota</taxon>
        <taxon>Actinomycetes</taxon>
        <taxon>Kitasatosporales</taxon>
        <taxon>Streptomycetaceae</taxon>
        <taxon>Streptomyces</taxon>
    </lineage>
</organism>
<keyword evidence="2" id="KW-1185">Reference proteome</keyword>
<name>A0A101UTK0_9ACTN</name>
<dbReference type="EMBL" id="LMXB01000084">
    <property type="protein sequence ID" value="KUO16623.1"/>
    <property type="molecule type" value="Genomic_DNA"/>
</dbReference>
<dbReference type="AlphaFoldDB" id="A0A101UTK0"/>
<evidence type="ECO:0008006" key="3">
    <source>
        <dbReference type="Google" id="ProtNLM"/>
    </source>
</evidence>
<dbReference type="OrthoDB" id="3213425at2"/>
<dbReference type="STRING" id="909626.AQJ91_34360"/>
<dbReference type="Proteomes" id="UP000053260">
    <property type="component" value="Unassembled WGS sequence"/>
</dbReference>
<evidence type="ECO:0000313" key="2">
    <source>
        <dbReference type="Proteomes" id="UP000053260"/>
    </source>
</evidence>
<evidence type="ECO:0000313" key="1">
    <source>
        <dbReference type="EMBL" id="KUO16623.1"/>
    </source>
</evidence>
<comment type="caution">
    <text evidence="1">The sequence shown here is derived from an EMBL/GenBank/DDBJ whole genome shotgun (WGS) entry which is preliminary data.</text>
</comment>
<sequence length="449" mass="49345">MAKTSQRPRNTGLEALIEQAGWSRTQLANHVNRLGEQTGMTLKYDQSAVSHWLGGTMPNEKVRPVIVEAFARKLNRPVTFAEAGLAPPSAKSGSESGHTRDDLLELGKADMDPSRRGVLTAGLYSAALAVPLFPDLAPSEEKERLAKPTSRISPGEVDTVRRMTDKIADILDELGGGHARPMAAAFLVNTVTGYLKAAATDRVHNDMLSAASDLTYLTGWMAMYERAHGLGQRYYVKALKLAGEAEDHVTYCRTLRGMSLQASNLGFGKKSLELADSAAEAAPKAGPRLVAFLRGQQAHAASMVGDRHTAFTRLREAETALAKADSRRESIGGYDRSAYQFHVAHVLYEMRDLPGSITAMKESLKAQPRQERQGRVHSHAVLAQRQFEYGHLEEACSTWGAFLDDYMMLSTARGDEHFATMRKRIAPYRKARAVRELDERARQVAVLKG</sequence>